<protein>
    <submittedName>
        <fullName evidence="3">Uncharacterized protein</fullName>
    </submittedName>
</protein>
<evidence type="ECO:0000313" key="3">
    <source>
        <dbReference type="EMBL" id="MBP1324912.1"/>
    </source>
</evidence>
<evidence type="ECO:0000256" key="1">
    <source>
        <dbReference type="SAM" id="MobiDB-lite"/>
    </source>
</evidence>
<accession>A0A940PQV5</accession>
<feature type="transmembrane region" description="Helical" evidence="2">
    <location>
        <begin position="80"/>
        <end position="108"/>
    </location>
</feature>
<feature type="transmembrane region" description="Helical" evidence="2">
    <location>
        <begin position="120"/>
        <end position="140"/>
    </location>
</feature>
<dbReference type="AlphaFoldDB" id="A0A940PQV5"/>
<gene>
    <name evidence="3" type="ORF">JOF28_000144</name>
</gene>
<feature type="transmembrane region" description="Helical" evidence="2">
    <location>
        <begin position="152"/>
        <end position="170"/>
    </location>
</feature>
<evidence type="ECO:0000313" key="4">
    <source>
        <dbReference type="Proteomes" id="UP000675163"/>
    </source>
</evidence>
<dbReference type="EMBL" id="JAFIDA010000001">
    <property type="protein sequence ID" value="MBP1324912.1"/>
    <property type="molecule type" value="Genomic_DNA"/>
</dbReference>
<organism evidence="3 4">
    <name type="scientific">Leucobacter exalbidus</name>
    <dbReference type="NCBI Taxonomy" id="662960"/>
    <lineage>
        <taxon>Bacteria</taxon>
        <taxon>Bacillati</taxon>
        <taxon>Actinomycetota</taxon>
        <taxon>Actinomycetes</taxon>
        <taxon>Micrococcales</taxon>
        <taxon>Microbacteriaceae</taxon>
        <taxon>Leucobacter</taxon>
    </lineage>
</organism>
<dbReference type="RefSeq" id="WP_209704022.1">
    <property type="nucleotide sequence ID" value="NZ_JAFIDA010000001.1"/>
</dbReference>
<name>A0A940PQV5_9MICO</name>
<keyword evidence="2" id="KW-0812">Transmembrane</keyword>
<sequence>MAAPAVPEGGQIPIRPQAPSPRTTDVPMAFTGPEYGRGMLWTLLIFNVGFPVSMLLWGLLDMLLSDGLSAAVATDYGSMGVSMIAMVMICAPISAGVAVTYGGAAAYGLGRLLQRDGRRWLHRIAFAALGTLTGAMTTWLFGLTANMHWTDFAAMLPAILMTAVSVWAGWEITSRKALRSDAREREAAARL</sequence>
<proteinExistence type="predicted"/>
<keyword evidence="2" id="KW-0472">Membrane</keyword>
<evidence type="ECO:0000256" key="2">
    <source>
        <dbReference type="SAM" id="Phobius"/>
    </source>
</evidence>
<feature type="region of interest" description="Disordered" evidence="1">
    <location>
        <begin position="1"/>
        <end position="25"/>
    </location>
</feature>
<feature type="transmembrane region" description="Helical" evidence="2">
    <location>
        <begin position="38"/>
        <end position="60"/>
    </location>
</feature>
<dbReference type="Proteomes" id="UP000675163">
    <property type="component" value="Unassembled WGS sequence"/>
</dbReference>
<keyword evidence="2" id="KW-1133">Transmembrane helix</keyword>
<reference evidence="3" key="1">
    <citation type="submission" date="2021-02" db="EMBL/GenBank/DDBJ databases">
        <title>Sequencing the genomes of 1000 actinobacteria strains.</title>
        <authorList>
            <person name="Klenk H.-P."/>
        </authorList>
    </citation>
    <scope>NUCLEOTIDE SEQUENCE</scope>
    <source>
        <strain evidence="3">DSM 22850</strain>
    </source>
</reference>
<comment type="caution">
    <text evidence="3">The sequence shown here is derived from an EMBL/GenBank/DDBJ whole genome shotgun (WGS) entry which is preliminary data.</text>
</comment>
<keyword evidence="4" id="KW-1185">Reference proteome</keyword>